<evidence type="ECO:0000256" key="4">
    <source>
        <dbReference type="ARBA" id="ARBA00022475"/>
    </source>
</evidence>
<dbReference type="Pfam" id="PF00858">
    <property type="entry name" value="ASC"/>
    <property type="match status" value="1"/>
</dbReference>
<keyword evidence="3" id="KW-0894">Sodium channel</keyword>
<keyword evidence="7" id="KW-0915">Sodium</keyword>
<evidence type="ECO:0000256" key="3">
    <source>
        <dbReference type="ARBA" id="ARBA00022461"/>
    </source>
</evidence>
<keyword evidence="9" id="KW-0472">Membrane</keyword>
<evidence type="ECO:0000256" key="1">
    <source>
        <dbReference type="ARBA" id="ARBA00004651"/>
    </source>
</evidence>
<dbReference type="RefSeq" id="XP_070330218.1">
    <property type="nucleotide sequence ID" value="XM_070474117.1"/>
</dbReference>
<keyword evidence="15" id="KW-1185">Reference proteome</keyword>
<feature type="region of interest" description="Disordered" evidence="14">
    <location>
        <begin position="767"/>
        <end position="792"/>
    </location>
</feature>
<keyword evidence="6" id="KW-1133">Transmembrane helix</keyword>
<sequence>MAMLATEACWRLLGPKFQSTPSAGPQAHSEQVTWLPLTRGPCPLGRWQQRPTQASSLEPPADKAWCSLASMSPADPAPPPRLGSGHDKTCLWRLPGAPLVTMGVGATKLVPRYGPASDGVFIKCQQARLGHWWLRDVTIPGVPGRENGRLMAQVGRPEWGQAKWQAGASLSLTSQMQAEGTGQTVGGGPGTWTCSQAPPPTLPEEERGERLVELHASFRELVTFFCTNSTIHGTIRLVCSSQNRLKTASWGLLLAGALGLLYWQFALLFEQYWRYPVIMTVSVHSERKLFPSVTLCDMNPHRPHLARHHLRVLDDFARENIYSLYQFNFSDSRDALGAEVPGPEPAFQLDRRIRLQRLRPLDGQNRVGFKLCNSTGGDCVQRAYSSGMVAAQEWYRFHYINILALLPAAHEDSHGSHFVFSCRYDDRDCHAQHFQTSHHPTYGSCYTFNSVWATQRPGVTHRISLVLRAEQQDHLPLLSTKAGIKVMIHPQDHTPFLEHQGFSIRPGTETTIDIREDEVHRLGSPYGQCMDSTGSVDVQLLYNTSYTRQACLVSCFQQLMVQTCSCGYFFYPLPAGAEYCSYMRHPAWGHCFHHLYQKLKTHQLPCTTRCPQPCRESSYKLSAGTSRWPSSTSADWVLAVLGEPSRRNPWPPSASIKSWPLPLPSSPSRAHTEGPTSRSGARPLSPVPCPRISLAKVNIFYQELNYRMVNETPVYSVSQLLSAMGSLWSLWLGSSVLSVVEVLELLLDAMALTLLLCCRWLRGSQGQPRAATRVPPPSQRPASGPVAAGTTSNAPGPGCLHLPRCCREFSRSLG</sequence>
<comment type="subcellular location">
    <subcellularLocation>
        <location evidence="1">Cell membrane</location>
        <topology evidence="1">Multi-pass membrane protein</topology>
    </subcellularLocation>
</comment>
<keyword evidence="4" id="KW-1003">Cell membrane</keyword>
<protein>
    <submittedName>
        <fullName evidence="16">Amiloride-sensitive sodium channel subunit delta isoform X1</fullName>
    </submittedName>
</protein>
<evidence type="ECO:0000256" key="13">
    <source>
        <dbReference type="ARBA" id="ARBA00049941"/>
    </source>
</evidence>
<name>A0ABM4IQX9_ODOVR</name>
<keyword evidence="11 16" id="KW-0407">Ion channel</keyword>
<comment type="catalytic activity">
    <reaction evidence="12">
        <text>Na(+)(in) = Na(+)(out)</text>
        <dbReference type="Rhea" id="RHEA:34963"/>
        <dbReference type="ChEBI" id="CHEBI:29101"/>
    </reaction>
</comment>
<evidence type="ECO:0000256" key="9">
    <source>
        <dbReference type="ARBA" id="ARBA00023136"/>
    </source>
</evidence>
<dbReference type="GO" id="GO:0034220">
    <property type="term" value="P:monoatomic ion transmembrane transport"/>
    <property type="evidence" value="ECO:0007669"/>
    <property type="project" value="UniProtKB-KW"/>
</dbReference>
<dbReference type="Gene3D" id="1.10.287.770">
    <property type="entry name" value="YojJ-like"/>
    <property type="match status" value="1"/>
</dbReference>
<keyword evidence="8" id="KW-0406">Ion transport</keyword>
<evidence type="ECO:0000256" key="7">
    <source>
        <dbReference type="ARBA" id="ARBA00023053"/>
    </source>
</evidence>
<dbReference type="GeneID" id="110124977"/>
<gene>
    <name evidence="16" type="primary">SCNN1D</name>
</gene>
<dbReference type="InterPro" id="IPR020903">
    <property type="entry name" value="ENaC_CS"/>
</dbReference>
<evidence type="ECO:0000256" key="6">
    <source>
        <dbReference type="ARBA" id="ARBA00022989"/>
    </source>
</evidence>
<proteinExistence type="predicted"/>
<dbReference type="PANTHER" id="PTHR11690:SF132">
    <property type="entry name" value="AMILORIDE-SENSITIVE SODIUM CHANNEL SUBUNIT DELTA"/>
    <property type="match status" value="1"/>
</dbReference>
<evidence type="ECO:0000256" key="14">
    <source>
        <dbReference type="SAM" id="MobiDB-lite"/>
    </source>
</evidence>
<keyword evidence="5" id="KW-0812">Transmembrane</keyword>
<feature type="region of interest" description="Disordered" evidence="14">
    <location>
        <begin position="661"/>
        <end position="684"/>
    </location>
</feature>
<dbReference type="NCBIfam" id="TIGR00859">
    <property type="entry name" value="ENaC"/>
    <property type="match status" value="1"/>
</dbReference>
<dbReference type="Proteomes" id="UP001652640">
    <property type="component" value="Chromosome 11"/>
</dbReference>
<evidence type="ECO:0000256" key="8">
    <source>
        <dbReference type="ARBA" id="ARBA00023065"/>
    </source>
</evidence>
<accession>A0ABM4IQX9</accession>
<feature type="region of interest" description="Disordered" evidence="14">
    <location>
        <begin position="178"/>
        <end position="204"/>
    </location>
</feature>
<dbReference type="InterPro" id="IPR001873">
    <property type="entry name" value="ENaC"/>
</dbReference>
<evidence type="ECO:0000256" key="2">
    <source>
        <dbReference type="ARBA" id="ARBA00022448"/>
    </source>
</evidence>
<evidence type="ECO:0000313" key="16">
    <source>
        <dbReference type="RefSeq" id="XP_070330218.1"/>
    </source>
</evidence>
<dbReference type="PRINTS" id="PR01078">
    <property type="entry name" value="AMINACHANNEL"/>
</dbReference>
<dbReference type="PANTHER" id="PTHR11690">
    <property type="entry name" value="AMILORIDE-SENSITIVE SODIUM CHANNEL-RELATED"/>
    <property type="match status" value="1"/>
</dbReference>
<keyword evidence="2" id="KW-0813">Transport</keyword>
<dbReference type="InterPro" id="IPR004724">
    <property type="entry name" value="ENaC_chordates"/>
</dbReference>
<evidence type="ECO:0000313" key="15">
    <source>
        <dbReference type="Proteomes" id="UP001652640"/>
    </source>
</evidence>
<organism evidence="15 16">
    <name type="scientific">Odocoileus virginianus</name>
    <name type="common">White-tailed deer</name>
    <dbReference type="NCBI Taxonomy" id="9874"/>
    <lineage>
        <taxon>Eukaryota</taxon>
        <taxon>Metazoa</taxon>
        <taxon>Chordata</taxon>
        <taxon>Craniata</taxon>
        <taxon>Vertebrata</taxon>
        <taxon>Euteleostomi</taxon>
        <taxon>Mammalia</taxon>
        <taxon>Eutheria</taxon>
        <taxon>Laurasiatheria</taxon>
        <taxon>Artiodactyla</taxon>
        <taxon>Ruminantia</taxon>
        <taxon>Pecora</taxon>
        <taxon>Cervidae</taxon>
        <taxon>Odocoileinae</taxon>
        <taxon>Odocoileus</taxon>
    </lineage>
</organism>
<evidence type="ECO:0000256" key="12">
    <source>
        <dbReference type="ARBA" id="ARBA00036239"/>
    </source>
</evidence>
<dbReference type="PROSITE" id="PS01206">
    <property type="entry name" value="ASC"/>
    <property type="match status" value="1"/>
</dbReference>
<keyword evidence="10" id="KW-0739">Sodium transport</keyword>
<evidence type="ECO:0000256" key="11">
    <source>
        <dbReference type="ARBA" id="ARBA00023303"/>
    </source>
</evidence>
<reference evidence="15" key="1">
    <citation type="journal article" date="2022" name="J. Hered.">
        <title>A De Novo Chromosome-Level Genome Assembly of the White-Tailed Deer, Odocoileus Virginianus.</title>
        <authorList>
            <person name="London E.W."/>
            <person name="Roca A.L."/>
            <person name="Novakofski J.E."/>
            <person name="Mateus-Pinilla N.E."/>
        </authorList>
    </citation>
    <scope>NUCLEOTIDE SEQUENCE [LARGE SCALE GENOMIC DNA]</scope>
</reference>
<comment type="function">
    <text evidence="13">This is one of the three pore-forming subunits of the heterotrimeric epithelial sodium channel (ENaC), a critical regulator of sodium balance and fluid homeostasis. ENaC operates in epithelial tissues, where it mediates the electrodiffusion of sodium ions from extracellular fluid through the apical membrane of cells, with water following osmotically. It plays a key role in maintaining sodium homeostasis through electrogenic sodium reabsorption in the kidneys. Additionally, ENaC is essential for airway surface liquid homeostasis, which is crucial for proper mucus clearance.</text>
</comment>
<dbReference type="Gene3D" id="2.60.470.10">
    <property type="entry name" value="Acid-sensing ion channels like domains"/>
    <property type="match status" value="1"/>
</dbReference>
<evidence type="ECO:0000256" key="10">
    <source>
        <dbReference type="ARBA" id="ARBA00023201"/>
    </source>
</evidence>
<reference evidence="16" key="2">
    <citation type="submission" date="2025-08" db="UniProtKB">
        <authorList>
            <consortium name="RefSeq"/>
        </authorList>
    </citation>
    <scope>IDENTIFICATION</scope>
    <source>
        <tissue evidence="16">Tongue muscle</tissue>
    </source>
</reference>
<evidence type="ECO:0000256" key="5">
    <source>
        <dbReference type="ARBA" id="ARBA00022692"/>
    </source>
</evidence>